<dbReference type="Proteomes" id="UP000267096">
    <property type="component" value="Unassembled WGS sequence"/>
</dbReference>
<keyword evidence="5" id="KW-1185">Reference proteome</keyword>
<accession>A0A0M3K2M2</accession>
<evidence type="ECO:0000313" key="6">
    <source>
        <dbReference type="WBParaSite" id="ASIM_0001517501-mRNA-1"/>
    </source>
</evidence>
<feature type="compositionally biased region" description="Low complexity" evidence="2">
    <location>
        <begin position="1"/>
        <end position="14"/>
    </location>
</feature>
<dbReference type="AlphaFoldDB" id="A0A0M3K2M2"/>
<dbReference type="WBParaSite" id="ASIM_0001517501-mRNA-1">
    <property type="protein sequence ID" value="ASIM_0001517501-mRNA-1"/>
    <property type="gene ID" value="ASIM_0001517501"/>
</dbReference>
<name>A0A0M3K2M2_ANISI</name>
<evidence type="ECO:0000313" key="4">
    <source>
        <dbReference type="EMBL" id="VDK52822.1"/>
    </source>
</evidence>
<reference evidence="4 5" key="2">
    <citation type="submission" date="2018-11" db="EMBL/GenBank/DDBJ databases">
        <authorList>
            <consortium name="Pathogen Informatics"/>
        </authorList>
    </citation>
    <scope>NUCLEOTIDE SEQUENCE [LARGE SCALE GENOMIC DNA]</scope>
</reference>
<evidence type="ECO:0000259" key="3">
    <source>
        <dbReference type="Pfam" id="PF10241"/>
    </source>
</evidence>
<feature type="domain" description="KxDL" evidence="3">
    <location>
        <begin position="31"/>
        <end position="113"/>
    </location>
</feature>
<dbReference type="PANTHER" id="PTHR13511">
    <property type="entry name" value="KXDL MOTIF-CONTAINING PROTEIN 1"/>
    <property type="match status" value="1"/>
</dbReference>
<dbReference type="InterPro" id="IPR039843">
    <property type="entry name" value="KXD1-like"/>
</dbReference>
<dbReference type="GO" id="GO:0032418">
    <property type="term" value="P:lysosome localization"/>
    <property type="evidence" value="ECO:0007669"/>
    <property type="project" value="TreeGrafter"/>
</dbReference>
<comment type="similarity">
    <text evidence="1">Belongs to the KXD1 family.</text>
</comment>
<dbReference type="OrthoDB" id="10258877at2759"/>
<evidence type="ECO:0000256" key="2">
    <source>
        <dbReference type="SAM" id="MobiDB-lite"/>
    </source>
</evidence>
<gene>
    <name evidence="4" type="ORF">ASIM_LOCUS14585</name>
</gene>
<dbReference type="GO" id="GO:0099078">
    <property type="term" value="C:BORC complex"/>
    <property type="evidence" value="ECO:0007669"/>
    <property type="project" value="TreeGrafter"/>
</dbReference>
<organism evidence="6">
    <name type="scientific">Anisakis simplex</name>
    <name type="common">Herring worm</name>
    <dbReference type="NCBI Taxonomy" id="6269"/>
    <lineage>
        <taxon>Eukaryota</taxon>
        <taxon>Metazoa</taxon>
        <taxon>Ecdysozoa</taxon>
        <taxon>Nematoda</taxon>
        <taxon>Chromadorea</taxon>
        <taxon>Rhabditida</taxon>
        <taxon>Spirurina</taxon>
        <taxon>Ascaridomorpha</taxon>
        <taxon>Ascaridoidea</taxon>
        <taxon>Anisakidae</taxon>
        <taxon>Anisakis</taxon>
        <taxon>Anisakis simplex complex</taxon>
    </lineage>
</organism>
<dbReference type="InterPro" id="IPR019371">
    <property type="entry name" value="KxDL_dom"/>
</dbReference>
<dbReference type="PANTHER" id="PTHR13511:SF0">
    <property type="entry name" value="KXDL MOTIF-CONTAINING PROTEIN 1"/>
    <property type="match status" value="1"/>
</dbReference>
<proteinExistence type="inferred from homology"/>
<sequence>MAEASPISSPSTDDGSGGSVESQQHHLVESLVTQIDPDTINRIIGLQKKSLIRFEKTNEMLSNCCILSAKRLEKAKKELNDSKDLIVQMKLDLESVFRRIRIFKKNLIVRYPEVSKQFEPLPI</sequence>
<protein>
    <submittedName>
        <fullName evidence="6">KxDL domain-containing protein</fullName>
    </submittedName>
</protein>
<evidence type="ECO:0000256" key="1">
    <source>
        <dbReference type="ARBA" id="ARBA00005913"/>
    </source>
</evidence>
<dbReference type="Pfam" id="PF10241">
    <property type="entry name" value="KxDL"/>
    <property type="match status" value="1"/>
</dbReference>
<evidence type="ECO:0000313" key="5">
    <source>
        <dbReference type="Proteomes" id="UP000267096"/>
    </source>
</evidence>
<feature type="region of interest" description="Disordered" evidence="2">
    <location>
        <begin position="1"/>
        <end position="24"/>
    </location>
</feature>
<reference evidence="6" key="1">
    <citation type="submission" date="2017-02" db="UniProtKB">
        <authorList>
            <consortium name="WormBaseParasite"/>
        </authorList>
    </citation>
    <scope>IDENTIFICATION</scope>
</reference>
<dbReference type="EMBL" id="UYRR01031824">
    <property type="protein sequence ID" value="VDK52822.1"/>
    <property type="molecule type" value="Genomic_DNA"/>
</dbReference>